<dbReference type="InterPro" id="IPR034603">
    <property type="entry name" value="Dipeptide_epimerase"/>
</dbReference>
<dbReference type="GO" id="GO:0016855">
    <property type="term" value="F:racemase and epimerase activity, acting on amino acids and derivatives"/>
    <property type="evidence" value="ECO:0007669"/>
    <property type="project" value="UniProtKB-UniRule"/>
</dbReference>
<dbReference type="NCBIfam" id="NF042940">
    <property type="entry name" value="racemase_DgcA"/>
    <property type="match status" value="1"/>
</dbReference>
<evidence type="ECO:0000256" key="6">
    <source>
        <dbReference type="PIRSR" id="PIRSR634603-3"/>
    </source>
</evidence>
<dbReference type="Gene3D" id="3.20.20.120">
    <property type="entry name" value="Enolase-like C-terminal domain"/>
    <property type="match status" value="1"/>
</dbReference>
<dbReference type="CDD" id="cd03319">
    <property type="entry name" value="L-Ala-DL-Glu_epimerase"/>
    <property type="match status" value="1"/>
</dbReference>
<feature type="domain" description="Mandelate racemase/muconate lactonizing enzyme C-terminal" evidence="8">
    <location>
        <begin position="125"/>
        <end position="216"/>
    </location>
</feature>
<evidence type="ECO:0000256" key="2">
    <source>
        <dbReference type="ARBA" id="ARBA00022723"/>
    </source>
</evidence>
<feature type="binding site" evidence="6">
    <location>
        <position position="218"/>
    </location>
    <ligand>
        <name>Mg(2+)</name>
        <dbReference type="ChEBI" id="CHEBI:18420"/>
    </ligand>
</feature>
<name>A0A2R8BLR5_9RHOB</name>
<accession>A0A2R8BLR5</accession>
<keyword evidence="3 6" id="KW-0460">Magnesium</keyword>
<dbReference type="Gene3D" id="3.30.390.10">
    <property type="entry name" value="Enolase-like, N-terminal domain"/>
    <property type="match status" value="1"/>
</dbReference>
<gene>
    <name evidence="9" type="primary">ycjG</name>
    <name evidence="9" type="ORF">DEA8626_03389</name>
</gene>
<dbReference type="InterPro" id="IPR029065">
    <property type="entry name" value="Enolase_C-like"/>
</dbReference>
<evidence type="ECO:0000256" key="7">
    <source>
        <dbReference type="RuleBase" id="RU366006"/>
    </source>
</evidence>
<dbReference type="GO" id="GO:0046872">
    <property type="term" value="F:metal ion binding"/>
    <property type="evidence" value="ECO:0007669"/>
    <property type="project" value="UniProtKB-KW"/>
</dbReference>
<dbReference type="SUPFAM" id="SSF51604">
    <property type="entry name" value="Enolase C-terminal domain-like"/>
    <property type="match status" value="1"/>
</dbReference>
<proteinExistence type="inferred from homology"/>
<dbReference type="Pfam" id="PF02746">
    <property type="entry name" value="MR_MLE_N"/>
    <property type="match status" value="1"/>
</dbReference>
<dbReference type="InterPro" id="IPR036849">
    <property type="entry name" value="Enolase-like_C_sf"/>
</dbReference>
<dbReference type="OrthoDB" id="9782675at2"/>
<feature type="binding site" evidence="6">
    <location>
        <position position="169"/>
    </location>
    <ligand>
        <name>Mg(2+)</name>
        <dbReference type="ChEBI" id="CHEBI:18420"/>
    </ligand>
</feature>
<dbReference type="EC" id="5.1.1.-" evidence="7"/>
<evidence type="ECO:0000259" key="8">
    <source>
        <dbReference type="SMART" id="SM00922"/>
    </source>
</evidence>
<dbReference type="InterPro" id="IPR029017">
    <property type="entry name" value="Enolase-like_N"/>
</dbReference>
<evidence type="ECO:0000256" key="4">
    <source>
        <dbReference type="ARBA" id="ARBA00023235"/>
    </source>
</evidence>
<dbReference type="InterPro" id="IPR013342">
    <property type="entry name" value="Mandelate_racemase_C"/>
</dbReference>
<reference evidence="9 10" key="1">
    <citation type="submission" date="2018-03" db="EMBL/GenBank/DDBJ databases">
        <authorList>
            <person name="Keele B.F."/>
        </authorList>
    </citation>
    <scope>NUCLEOTIDE SEQUENCE [LARGE SCALE GENOMIC DNA]</scope>
    <source>
        <strain evidence="9 10">CECT 8626</strain>
    </source>
</reference>
<dbReference type="SUPFAM" id="SSF54826">
    <property type="entry name" value="Enolase N-terminal domain-like"/>
    <property type="match status" value="1"/>
</dbReference>
<evidence type="ECO:0000313" key="10">
    <source>
        <dbReference type="Proteomes" id="UP000244924"/>
    </source>
</evidence>
<feature type="binding site" evidence="6">
    <location>
        <position position="195"/>
    </location>
    <ligand>
        <name>Mg(2+)</name>
        <dbReference type="ChEBI" id="CHEBI:18420"/>
    </ligand>
</feature>
<dbReference type="InterPro" id="IPR013341">
    <property type="entry name" value="Mandelate_racemase_N_dom"/>
</dbReference>
<evidence type="ECO:0000313" key="9">
    <source>
        <dbReference type="EMBL" id="SPH24338.1"/>
    </source>
</evidence>
<dbReference type="SFLD" id="SFLDG00180">
    <property type="entry name" value="muconate_cycloisomerase"/>
    <property type="match status" value="1"/>
</dbReference>
<dbReference type="RefSeq" id="WP_108854354.1">
    <property type="nucleotide sequence ID" value="NZ_OMOQ01000003.1"/>
</dbReference>
<dbReference type="EMBL" id="OMOQ01000003">
    <property type="protein sequence ID" value="SPH24338.1"/>
    <property type="molecule type" value="Genomic_DNA"/>
</dbReference>
<dbReference type="SMART" id="SM00922">
    <property type="entry name" value="MR_MLE"/>
    <property type="match status" value="1"/>
</dbReference>
<organism evidence="9 10">
    <name type="scientific">Albidovulum aquaemixtae</name>
    <dbReference type="NCBI Taxonomy" id="1542388"/>
    <lineage>
        <taxon>Bacteria</taxon>
        <taxon>Pseudomonadati</taxon>
        <taxon>Pseudomonadota</taxon>
        <taxon>Alphaproteobacteria</taxon>
        <taxon>Rhodobacterales</taxon>
        <taxon>Paracoccaceae</taxon>
        <taxon>Albidovulum</taxon>
    </lineage>
</organism>
<comment type="cofactor">
    <cofactor evidence="6 7">
        <name>Mg(2+)</name>
        <dbReference type="ChEBI" id="CHEBI:18420"/>
    </cofactor>
    <text evidence="6 7">Binds 1 Mg(2+) ion per subunit.</text>
</comment>
<dbReference type="SFLD" id="SFLDS00001">
    <property type="entry name" value="Enolase"/>
    <property type="match status" value="1"/>
</dbReference>
<dbReference type="AlphaFoldDB" id="A0A2R8BLR5"/>
<dbReference type="SFLD" id="SFLDF00010">
    <property type="entry name" value="dipeptide_epimerase"/>
    <property type="match status" value="1"/>
</dbReference>
<comment type="similarity">
    <text evidence="1 7">Belongs to the mandelate racemase/muconate lactonizing enzyme family.</text>
</comment>
<evidence type="ECO:0000256" key="5">
    <source>
        <dbReference type="PIRSR" id="PIRSR634603-1"/>
    </source>
</evidence>
<evidence type="ECO:0000256" key="3">
    <source>
        <dbReference type="ARBA" id="ARBA00022842"/>
    </source>
</evidence>
<keyword evidence="10" id="KW-1185">Reference proteome</keyword>
<dbReference type="Proteomes" id="UP000244924">
    <property type="component" value="Unassembled WGS sequence"/>
</dbReference>
<feature type="active site" description="Proton acceptor; specific for (S)-substrate epimerization" evidence="5">
    <location>
        <position position="240"/>
    </location>
</feature>
<dbReference type="PANTHER" id="PTHR48080:SF3">
    <property type="entry name" value="ENOLASE SUPERFAMILY MEMBER DDB_G0284701"/>
    <property type="match status" value="1"/>
</dbReference>
<feature type="active site" description="Proton acceptor; specific for (R)-substrate epimerization" evidence="5">
    <location>
        <position position="144"/>
    </location>
</feature>
<evidence type="ECO:0000256" key="1">
    <source>
        <dbReference type="ARBA" id="ARBA00008031"/>
    </source>
</evidence>
<keyword evidence="2 6" id="KW-0479">Metal-binding</keyword>
<dbReference type="InterPro" id="IPR034593">
    <property type="entry name" value="DgoD-like"/>
</dbReference>
<sequence length="321" mass="33805">MTIEVATDDFPLAEPFTIARGSRTKARVLTVTVRQDGVVGRGECVPYARYGESTESVAVLIAGLPADVTRERLQDLLPAGAARNAVDCALWDIEAKKLGRRVWDIAGLPVPVPLTTAFTLSLDTPERMRAAAGRQAHRPILKIKLGADGDMARLEAVRQGAPASRIIVDANEGWTAEAYAELAPHLTALGVALVEQPLPAGADDALGDIPRPVPVCADESCHDCASLAGLRGKYDLVNIKLDKTGGLTEALALRDAARAEGFGVMVGCMVGSSLAMAPAVLVAQGAEVVDLDGPLLLARDRANALRYDDSLLHPPEAALWG</sequence>
<dbReference type="PANTHER" id="PTHR48080">
    <property type="entry name" value="D-GALACTONATE DEHYDRATASE-RELATED"/>
    <property type="match status" value="1"/>
</dbReference>
<dbReference type="Pfam" id="PF13378">
    <property type="entry name" value="MR_MLE_C"/>
    <property type="match status" value="1"/>
</dbReference>
<protein>
    <recommendedName>
        <fullName evidence="7">Dipeptide epimerase</fullName>
        <ecNumber evidence="7">5.1.1.-</ecNumber>
    </recommendedName>
</protein>
<keyword evidence="4 7" id="KW-0413">Isomerase</keyword>